<sequence length="59" mass="6473">MIDLCEAALDYRRELAPKVAVMSLQQQAHGASLTGDRTAVDRLIDEASYIVGRVDDDLP</sequence>
<dbReference type="RefSeq" id="WP_245939115.1">
    <property type="nucleotide sequence ID" value="NZ_FZOF01000021.1"/>
</dbReference>
<organism evidence="1 2">
    <name type="scientific">Actinacidiphila glaucinigra</name>
    <dbReference type="NCBI Taxonomy" id="235986"/>
    <lineage>
        <taxon>Bacteria</taxon>
        <taxon>Bacillati</taxon>
        <taxon>Actinomycetota</taxon>
        <taxon>Actinomycetes</taxon>
        <taxon>Kitasatosporales</taxon>
        <taxon>Streptomycetaceae</taxon>
        <taxon>Actinacidiphila</taxon>
    </lineage>
</organism>
<keyword evidence="2" id="KW-1185">Reference proteome</keyword>
<evidence type="ECO:0000313" key="1">
    <source>
        <dbReference type="EMBL" id="SNT33267.1"/>
    </source>
</evidence>
<evidence type="ECO:0000313" key="2">
    <source>
        <dbReference type="Proteomes" id="UP000198280"/>
    </source>
</evidence>
<protein>
    <submittedName>
        <fullName evidence="1">Uncharacterized protein</fullName>
    </submittedName>
</protein>
<dbReference type="Proteomes" id="UP000198280">
    <property type="component" value="Unassembled WGS sequence"/>
</dbReference>
<dbReference type="AlphaFoldDB" id="A0A239LRD8"/>
<gene>
    <name evidence="1" type="ORF">SAMN05216252_12133</name>
</gene>
<proteinExistence type="predicted"/>
<accession>A0A239LRD8</accession>
<reference evidence="1 2" key="1">
    <citation type="submission" date="2017-06" db="EMBL/GenBank/DDBJ databases">
        <authorList>
            <person name="Kim H.J."/>
            <person name="Triplett B.A."/>
        </authorList>
    </citation>
    <scope>NUCLEOTIDE SEQUENCE [LARGE SCALE GENOMIC DNA]</scope>
    <source>
        <strain evidence="1 2">CGMCC 4.1858</strain>
    </source>
</reference>
<name>A0A239LRD8_9ACTN</name>
<dbReference type="EMBL" id="FZOF01000021">
    <property type="protein sequence ID" value="SNT33267.1"/>
    <property type="molecule type" value="Genomic_DNA"/>
</dbReference>